<dbReference type="SUPFAM" id="SSF50978">
    <property type="entry name" value="WD40 repeat-like"/>
    <property type="match status" value="1"/>
</dbReference>
<feature type="transmembrane region" description="Helical" evidence="4">
    <location>
        <begin position="12"/>
        <end position="33"/>
    </location>
</feature>
<dbReference type="PROSITE" id="PS00678">
    <property type="entry name" value="WD_REPEATS_1"/>
    <property type="match status" value="1"/>
</dbReference>
<keyword evidence="4" id="KW-0472">Membrane</keyword>
<name>X6L7U7_RETFI</name>
<dbReference type="Proteomes" id="UP000023152">
    <property type="component" value="Unassembled WGS sequence"/>
</dbReference>
<dbReference type="InterPro" id="IPR001680">
    <property type="entry name" value="WD40_rpt"/>
</dbReference>
<evidence type="ECO:0000313" key="6">
    <source>
        <dbReference type="Proteomes" id="UP000023152"/>
    </source>
</evidence>
<keyword evidence="1 3" id="KW-0853">WD repeat</keyword>
<gene>
    <name evidence="5" type="ORF">RFI_40019</name>
</gene>
<organism evidence="5 6">
    <name type="scientific">Reticulomyxa filosa</name>
    <dbReference type="NCBI Taxonomy" id="46433"/>
    <lineage>
        <taxon>Eukaryota</taxon>
        <taxon>Sar</taxon>
        <taxon>Rhizaria</taxon>
        <taxon>Retaria</taxon>
        <taxon>Foraminifera</taxon>
        <taxon>Monothalamids</taxon>
        <taxon>Reticulomyxidae</taxon>
        <taxon>Reticulomyxa</taxon>
    </lineage>
</organism>
<dbReference type="SMART" id="SM00320">
    <property type="entry name" value="WD40"/>
    <property type="match status" value="1"/>
</dbReference>
<evidence type="ECO:0000313" key="5">
    <source>
        <dbReference type="EMBL" id="ETN97510.1"/>
    </source>
</evidence>
<dbReference type="PROSITE" id="PS50294">
    <property type="entry name" value="WD_REPEATS_REGION"/>
    <property type="match status" value="1"/>
</dbReference>
<dbReference type="PROSITE" id="PS50082">
    <property type="entry name" value="WD_REPEATS_2"/>
    <property type="match status" value="1"/>
</dbReference>
<dbReference type="AlphaFoldDB" id="X6L7U7"/>
<evidence type="ECO:0000256" key="3">
    <source>
        <dbReference type="PROSITE-ProRule" id="PRU00221"/>
    </source>
</evidence>
<sequence length="159" mass="18930">MTYEDFYIVESLLLIIFFLLSTKVQAFFSSYIIKDYLKKKLKSYKNELKFINQKEKEIQIITRHWIRTLNIKLGWIKDFDKIIVNYVSSFAYTFFMFDTFRSSSKLNKTFTGHAGTVFSIDYSTFDDCQFICSGSYDKTVCVWDIDNNQIQSFDEHSSF</sequence>
<reference evidence="5 6" key="1">
    <citation type="journal article" date="2013" name="Curr. Biol.">
        <title>The Genome of the Foraminiferan Reticulomyxa filosa.</title>
        <authorList>
            <person name="Glockner G."/>
            <person name="Hulsmann N."/>
            <person name="Schleicher M."/>
            <person name="Noegel A.A."/>
            <person name="Eichinger L."/>
            <person name="Gallinger C."/>
            <person name="Pawlowski J."/>
            <person name="Sierra R."/>
            <person name="Euteneuer U."/>
            <person name="Pillet L."/>
            <person name="Moustafa A."/>
            <person name="Platzer M."/>
            <person name="Groth M."/>
            <person name="Szafranski K."/>
            <person name="Schliwa M."/>
        </authorList>
    </citation>
    <scope>NUCLEOTIDE SEQUENCE [LARGE SCALE GENOMIC DNA]</scope>
</reference>
<keyword evidence="4" id="KW-1133">Transmembrane helix</keyword>
<proteinExistence type="predicted"/>
<feature type="non-terminal residue" evidence="5">
    <location>
        <position position="159"/>
    </location>
</feature>
<accession>X6L7U7</accession>
<evidence type="ECO:0000256" key="2">
    <source>
        <dbReference type="ARBA" id="ARBA00022737"/>
    </source>
</evidence>
<protein>
    <submittedName>
        <fullName evidence="5">Uncharacterized protein</fullName>
    </submittedName>
</protein>
<evidence type="ECO:0000256" key="1">
    <source>
        <dbReference type="ARBA" id="ARBA00022574"/>
    </source>
</evidence>
<keyword evidence="6" id="KW-1185">Reference proteome</keyword>
<evidence type="ECO:0000256" key="4">
    <source>
        <dbReference type="SAM" id="Phobius"/>
    </source>
</evidence>
<keyword evidence="2" id="KW-0677">Repeat</keyword>
<dbReference type="InterPro" id="IPR036322">
    <property type="entry name" value="WD40_repeat_dom_sf"/>
</dbReference>
<dbReference type="EMBL" id="ASPP01049471">
    <property type="protein sequence ID" value="ETN97510.1"/>
    <property type="molecule type" value="Genomic_DNA"/>
</dbReference>
<comment type="caution">
    <text evidence="5">The sequence shown here is derived from an EMBL/GenBank/DDBJ whole genome shotgun (WGS) entry which is preliminary data.</text>
</comment>
<dbReference type="Pfam" id="PF00400">
    <property type="entry name" value="WD40"/>
    <property type="match status" value="1"/>
</dbReference>
<feature type="repeat" description="WD" evidence="3">
    <location>
        <begin position="110"/>
        <end position="153"/>
    </location>
</feature>
<dbReference type="InterPro" id="IPR015943">
    <property type="entry name" value="WD40/YVTN_repeat-like_dom_sf"/>
</dbReference>
<dbReference type="InterPro" id="IPR019775">
    <property type="entry name" value="WD40_repeat_CS"/>
</dbReference>
<dbReference type="Gene3D" id="2.130.10.10">
    <property type="entry name" value="YVTN repeat-like/Quinoprotein amine dehydrogenase"/>
    <property type="match status" value="1"/>
</dbReference>
<keyword evidence="4" id="KW-0812">Transmembrane</keyword>